<evidence type="ECO:0000256" key="1">
    <source>
        <dbReference type="SAM" id="MobiDB-lite"/>
    </source>
</evidence>
<accession>A0A7H9B8W5</accession>
<dbReference type="PANTHER" id="PTHR12276:SF119">
    <property type="entry name" value="EPSIN-4"/>
    <property type="match status" value="1"/>
</dbReference>
<dbReference type="GO" id="GO:0030276">
    <property type="term" value="F:clathrin binding"/>
    <property type="evidence" value="ECO:0007669"/>
    <property type="project" value="TreeGrafter"/>
</dbReference>
<dbReference type="AlphaFoldDB" id="A0A7H9B8W5"/>
<dbReference type="RefSeq" id="XP_037146782.1">
    <property type="nucleotide sequence ID" value="XM_037290887.1"/>
</dbReference>
<dbReference type="Gene3D" id="1.25.40.90">
    <property type="match status" value="1"/>
</dbReference>
<reference evidence="3 4" key="1">
    <citation type="submission" date="2020-07" db="EMBL/GenBank/DDBJ databases">
        <title>The yeast mating-type switching endonuclease HO is a domesticated member of an unorthodox homing genetic element family.</title>
        <authorList>
            <person name="Coughlan A.Y."/>
            <person name="Lombardi L."/>
            <person name="Braun-Galleani S."/>
            <person name="Martos A.R."/>
            <person name="Galeote V."/>
            <person name="Bigey F."/>
            <person name="Dequin S."/>
            <person name="Byrne K.P."/>
            <person name="Wolfe K.H."/>
        </authorList>
    </citation>
    <scope>NUCLEOTIDE SEQUENCE [LARGE SCALE GENOMIC DNA]</scope>
    <source>
        <strain evidence="3 4">NRRL Y-6702</strain>
    </source>
</reference>
<dbReference type="PANTHER" id="PTHR12276">
    <property type="entry name" value="EPSIN/ENT-RELATED"/>
    <property type="match status" value="1"/>
</dbReference>
<evidence type="ECO:0000313" key="3">
    <source>
        <dbReference type="EMBL" id="QLG75057.1"/>
    </source>
</evidence>
<dbReference type="GO" id="GO:0005543">
    <property type="term" value="F:phospholipid binding"/>
    <property type="evidence" value="ECO:0007669"/>
    <property type="project" value="TreeGrafter"/>
</dbReference>
<dbReference type="GO" id="GO:0007015">
    <property type="term" value="P:actin filament organization"/>
    <property type="evidence" value="ECO:0007669"/>
    <property type="project" value="TreeGrafter"/>
</dbReference>
<dbReference type="SUPFAM" id="SSF48464">
    <property type="entry name" value="ENTH/VHS domain"/>
    <property type="match status" value="1"/>
</dbReference>
<feature type="region of interest" description="Disordered" evidence="1">
    <location>
        <begin position="224"/>
        <end position="270"/>
    </location>
</feature>
<dbReference type="PROSITE" id="PS50942">
    <property type="entry name" value="ENTH"/>
    <property type="match status" value="1"/>
</dbReference>
<proteinExistence type="predicted"/>
<evidence type="ECO:0000259" key="2">
    <source>
        <dbReference type="PROSITE" id="PS50942"/>
    </source>
</evidence>
<organism evidence="3 4">
    <name type="scientific">Zygotorulaspora mrakii</name>
    <name type="common">Zygosaccharomyces mrakii</name>
    <dbReference type="NCBI Taxonomy" id="42260"/>
    <lineage>
        <taxon>Eukaryota</taxon>
        <taxon>Fungi</taxon>
        <taxon>Dikarya</taxon>
        <taxon>Ascomycota</taxon>
        <taxon>Saccharomycotina</taxon>
        <taxon>Saccharomycetes</taxon>
        <taxon>Saccharomycetales</taxon>
        <taxon>Saccharomycetaceae</taxon>
        <taxon>Zygotorulaspora</taxon>
    </lineage>
</organism>
<dbReference type="CDD" id="cd16994">
    <property type="entry name" value="ENTH_Ent4"/>
    <property type="match status" value="1"/>
</dbReference>
<dbReference type="GO" id="GO:0006897">
    <property type="term" value="P:endocytosis"/>
    <property type="evidence" value="ECO:0007669"/>
    <property type="project" value="TreeGrafter"/>
</dbReference>
<feature type="domain" description="ENTH" evidence="2">
    <location>
        <begin position="7"/>
        <end position="145"/>
    </location>
</feature>
<evidence type="ECO:0000313" key="4">
    <source>
        <dbReference type="Proteomes" id="UP000509704"/>
    </source>
</evidence>
<dbReference type="GO" id="GO:0030125">
    <property type="term" value="C:clathrin vesicle coat"/>
    <property type="evidence" value="ECO:0007669"/>
    <property type="project" value="TreeGrafter"/>
</dbReference>
<dbReference type="KEGG" id="zmk:HG535_0H03840"/>
<dbReference type="SMART" id="SM00273">
    <property type="entry name" value="ENTH"/>
    <property type="match status" value="1"/>
</dbReference>
<keyword evidence="4" id="KW-1185">Reference proteome</keyword>
<dbReference type="InterPro" id="IPR008942">
    <property type="entry name" value="ENTH_VHS"/>
</dbReference>
<dbReference type="Pfam" id="PF01417">
    <property type="entry name" value="ENTH"/>
    <property type="match status" value="1"/>
</dbReference>
<dbReference type="InterPro" id="IPR013809">
    <property type="entry name" value="ENTH"/>
</dbReference>
<dbReference type="Proteomes" id="UP000509704">
    <property type="component" value="Chromosome 8"/>
</dbReference>
<dbReference type="GO" id="GO:0005886">
    <property type="term" value="C:plasma membrane"/>
    <property type="evidence" value="ECO:0007669"/>
    <property type="project" value="TreeGrafter"/>
</dbReference>
<dbReference type="OrthoDB" id="4033880at2759"/>
<dbReference type="GeneID" id="59238860"/>
<gene>
    <name evidence="3" type="ORF">HG535_0H03840</name>
</gene>
<sequence>MPLLDSVRSFVLSPTELKVKQATDEDENAGATGTLMNEISVLTYSPKTLKEIVQVIRKRLTGHGKKSSHKNCIHILKTLTLVAYLVNNGSSDFIAWARGNLFIMECLKNSVVQEKRDEKIGQQIQFIAQDLCTVLKDDELLEQRRKDVIQFRSSISSPGRKSTDNSHLKKWLPSNALIKRATTANKGARSSVDQSMSPTTLNEYQFTSNSNNFYQRGITSLDLKRRSGKASMDRASRFPLDPLEEEDMGGDPPDTNSSKMVFLQEDNPFS</sequence>
<name>A0A7H9B8W5_ZYGMR</name>
<protein>
    <recommendedName>
        <fullName evidence="2">ENTH domain-containing protein</fullName>
    </recommendedName>
</protein>
<dbReference type="EMBL" id="CP058611">
    <property type="protein sequence ID" value="QLG75057.1"/>
    <property type="molecule type" value="Genomic_DNA"/>
</dbReference>
<dbReference type="GO" id="GO:0005768">
    <property type="term" value="C:endosome"/>
    <property type="evidence" value="ECO:0007669"/>
    <property type="project" value="TreeGrafter"/>
</dbReference>